<protein>
    <submittedName>
        <fullName evidence="2">Uncharacterized protein</fullName>
    </submittedName>
</protein>
<sequence length="266" mass="30749">WVFVNFSMYKISLWLLKIGTLLNLYLLGQTLIPPLVFVDAHILIPAQILFIVSAFRCFFPVSYSTNAVLHDSFLSSIFLTRLFATFAEVAYIYQFSYLIRLFNANQIPFVDILSWLMVVQVIISQCFVWSAILTGRLKLYFYEELGWGIIFVINTIVSAILYWTLANLDGRELLLQLSLLFGAVYLPWQIIHLRTLRLSAKQQEIKEDIPKSITWSVLTKGLYKSIKMKNLTTQSEAWGGVIGMMWMTAYWATLIPSWIYLIVLTV</sequence>
<feature type="transmembrane region" description="Helical" evidence="1">
    <location>
        <begin position="12"/>
        <end position="36"/>
    </location>
</feature>
<dbReference type="AlphaFoldDB" id="A0A382MVX0"/>
<keyword evidence="1" id="KW-0472">Membrane</keyword>
<feature type="non-terminal residue" evidence="2">
    <location>
        <position position="1"/>
    </location>
</feature>
<keyword evidence="1" id="KW-0812">Transmembrane</keyword>
<feature type="transmembrane region" description="Helical" evidence="1">
    <location>
        <begin position="177"/>
        <end position="196"/>
    </location>
</feature>
<feature type="transmembrane region" description="Helical" evidence="1">
    <location>
        <begin position="73"/>
        <end position="93"/>
    </location>
</feature>
<feature type="transmembrane region" description="Helical" evidence="1">
    <location>
        <begin position="113"/>
        <end position="133"/>
    </location>
</feature>
<organism evidence="2">
    <name type="scientific">marine metagenome</name>
    <dbReference type="NCBI Taxonomy" id="408172"/>
    <lineage>
        <taxon>unclassified sequences</taxon>
        <taxon>metagenomes</taxon>
        <taxon>ecological metagenomes</taxon>
    </lineage>
</organism>
<proteinExistence type="predicted"/>
<evidence type="ECO:0000256" key="1">
    <source>
        <dbReference type="SAM" id="Phobius"/>
    </source>
</evidence>
<accession>A0A382MVX0</accession>
<gene>
    <name evidence="2" type="ORF">METZ01_LOCUS306027</name>
</gene>
<evidence type="ECO:0000313" key="2">
    <source>
        <dbReference type="EMBL" id="SVC53173.1"/>
    </source>
</evidence>
<keyword evidence="1" id="KW-1133">Transmembrane helix</keyword>
<dbReference type="EMBL" id="UINC01096354">
    <property type="protein sequence ID" value="SVC53173.1"/>
    <property type="molecule type" value="Genomic_DNA"/>
</dbReference>
<feature type="transmembrane region" description="Helical" evidence="1">
    <location>
        <begin position="237"/>
        <end position="263"/>
    </location>
</feature>
<feature type="transmembrane region" description="Helical" evidence="1">
    <location>
        <begin position="145"/>
        <end position="165"/>
    </location>
</feature>
<reference evidence="2" key="1">
    <citation type="submission" date="2018-05" db="EMBL/GenBank/DDBJ databases">
        <authorList>
            <person name="Lanie J.A."/>
            <person name="Ng W.-L."/>
            <person name="Kazmierczak K.M."/>
            <person name="Andrzejewski T.M."/>
            <person name="Davidsen T.M."/>
            <person name="Wayne K.J."/>
            <person name="Tettelin H."/>
            <person name="Glass J.I."/>
            <person name="Rusch D."/>
            <person name="Podicherti R."/>
            <person name="Tsui H.-C.T."/>
            <person name="Winkler M.E."/>
        </authorList>
    </citation>
    <scope>NUCLEOTIDE SEQUENCE</scope>
</reference>
<name>A0A382MVX0_9ZZZZ</name>